<dbReference type="InterPro" id="IPR053341">
    <property type="entry name" value="Oxidative_stress_globin-like"/>
</dbReference>
<comment type="similarity">
    <text evidence="1">Belongs to the globin family.</text>
</comment>
<dbReference type="Proteomes" id="UP000030665">
    <property type="component" value="Unassembled WGS sequence"/>
</dbReference>
<name>A0A077Z081_TRITR</name>
<dbReference type="EMBL" id="HG805852">
    <property type="protein sequence ID" value="CDW53399.1"/>
    <property type="molecule type" value="Genomic_DNA"/>
</dbReference>
<evidence type="ECO:0000313" key="3">
    <source>
        <dbReference type="EMBL" id="CDW53399.1"/>
    </source>
</evidence>
<reference evidence="3" key="2">
    <citation type="submission" date="2014-03" db="EMBL/GenBank/DDBJ databases">
        <title>The whipworm genome and dual-species transcriptomics of an intimate host-pathogen interaction.</title>
        <authorList>
            <person name="Foth B.J."/>
            <person name="Tsai I.J."/>
            <person name="Reid A.J."/>
            <person name="Bancroft A.J."/>
            <person name="Nichol S."/>
            <person name="Tracey A."/>
            <person name="Holroyd N."/>
            <person name="Cotton J.A."/>
            <person name="Stanley E.J."/>
            <person name="Zarowiecki M."/>
            <person name="Liu J.Z."/>
            <person name="Huckvale T."/>
            <person name="Cooper P.J."/>
            <person name="Grencis R.K."/>
            <person name="Berriman M."/>
        </authorList>
    </citation>
    <scope>NUCLEOTIDE SEQUENCE [LARGE SCALE GENOMIC DNA]</scope>
</reference>
<keyword evidence="1" id="KW-0349">Heme</keyword>
<sequence length="191" mass="22428">MPNRFLKIASCIPKHEEEKATLNLTDDEISVLSATWKRDDFEWLYDVGTTIYSHVFELAPELKVFFPYVVEYEKAGKDWKESKGFRTQALRFVQILGLAVEKAESKLPDEKSGLHKRLYKLGEYHQRFALKGFKPAHWSGFCTAVRITMQKQSETMDFLSDKQRETVCKAWEKLSRYIVHRMEEGYFGRNS</sequence>
<protein>
    <submittedName>
        <fullName evidence="3">Protein GLB 18, a</fullName>
    </submittedName>
</protein>
<dbReference type="PANTHER" id="PTHR47768:SF1">
    <property type="entry name" value="GLOBIN FAMILY PROFILE DOMAIN-CONTAINING PROTEIN"/>
    <property type="match status" value="1"/>
</dbReference>
<organism evidence="3 4">
    <name type="scientific">Trichuris trichiura</name>
    <name type="common">Whipworm</name>
    <name type="synonym">Trichocephalus trichiurus</name>
    <dbReference type="NCBI Taxonomy" id="36087"/>
    <lineage>
        <taxon>Eukaryota</taxon>
        <taxon>Metazoa</taxon>
        <taxon>Ecdysozoa</taxon>
        <taxon>Nematoda</taxon>
        <taxon>Enoplea</taxon>
        <taxon>Dorylaimia</taxon>
        <taxon>Trichinellida</taxon>
        <taxon>Trichuridae</taxon>
        <taxon>Trichuris</taxon>
    </lineage>
</organism>
<keyword evidence="4" id="KW-1185">Reference proteome</keyword>
<dbReference type="InterPro" id="IPR044399">
    <property type="entry name" value="Mb-like_M"/>
</dbReference>
<keyword evidence="1" id="KW-0479">Metal-binding</keyword>
<dbReference type="InterPro" id="IPR000971">
    <property type="entry name" value="Globin"/>
</dbReference>
<dbReference type="InterPro" id="IPR012292">
    <property type="entry name" value="Globin/Proto"/>
</dbReference>
<dbReference type="STRING" id="36087.A0A077Z081"/>
<keyword evidence="1" id="KW-0813">Transport</keyword>
<accession>A0A077Z081</accession>
<gene>
    <name evidence="3" type="ORF">TTRE_0000166301</name>
</gene>
<feature type="domain" description="Globin" evidence="2">
    <location>
        <begin position="23"/>
        <end position="187"/>
    </location>
</feature>
<dbReference type="SUPFAM" id="SSF46458">
    <property type="entry name" value="Globin-like"/>
    <property type="match status" value="1"/>
</dbReference>
<dbReference type="GO" id="GO:0020037">
    <property type="term" value="F:heme binding"/>
    <property type="evidence" value="ECO:0007669"/>
    <property type="project" value="InterPro"/>
</dbReference>
<dbReference type="CDD" id="cd01040">
    <property type="entry name" value="Mb-like"/>
    <property type="match status" value="1"/>
</dbReference>
<dbReference type="GO" id="GO:0005344">
    <property type="term" value="F:oxygen carrier activity"/>
    <property type="evidence" value="ECO:0007669"/>
    <property type="project" value="UniProtKB-KW"/>
</dbReference>
<dbReference type="AlphaFoldDB" id="A0A077Z081"/>
<keyword evidence="1" id="KW-0408">Iron</keyword>
<reference evidence="3" key="1">
    <citation type="submission" date="2014-01" db="EMBL/GenBank/DDBJ databases">
        <authorList>
            <person name="Aslett M."/>
        </authorList>
    </citation>
    <scope>NUCLEOTIDE SEQUENCE</scope>
</reference>
<dbReference type="PANTHER" id="PTHR47768">
    <property type="entry name" value="GLOBIN RELATED-RELATED"/>
    <property type="match status" value="1"/>
</dbReference>
<dbReference type="InterPro" id="IPR009050">
    <property type="entry name" value="Globin-like_sf"/>
</dbReference>
<dbReference type="OrthoDB" id="436496at2759"/>
<evidence type="ECO:0000256" key="1">
    <source>
        <dbReference type="RuleBase" id="RU000356"/>
    </source>
</evidence>
<evidence type="ECO:0000259" key="2">
    <source>
        <dbReference type="PROSITE" id="PS01033"/>
    </source>
</evidence>
<dbReference type="GO" id="GO:0019825">
    <property type="term" value="F:oxygen binding"/>
    <property type="evidence" value="ECO:0007669"/>
    <property type="project" value="InterPro"/>
</dbReference>
<dbReference type="PROSITE" id="PS01033">
    <property type="entry name" value="GLOBIN"/>
    <property type="match status" value="1"/>
</dbReference>
<dbReference type="Pfam" id="PF00042">
    <property type="entry name" value="Globin"/>
    <property type="match status" value="1"/>
</dbReference>
<evidence type="ECO:0000313" key="4">
    <source>
        <dbReference type="Proteomes" id="UP000030665"/>
    </source>
</evidence>
<proteinExistence type="inferred from homology"/>
<keyword evidence="1" id="KW-0561">Oxygen transport</keyword>
<dbReference type="Gene3D" id="1.10.490.10">
    <property type="entry name" value="Globins"/>
    <property type="match status" value="1"/>
</dbReference>